<dbReference type="Proteomes" id="UP001232725">
    <property type="component" value="Unassembled WGS sequence"/>
</dbReference>
<sequence>MTTVLRSLLQDFREGRTLPSGAPRLTWYGPGGERVELSGKVLDNWVAKSGNLLQDELDGGPGVSISLALPAHWKSFVLVLAAMDLGMLARLDGDALEDADMTATADEALVGRAGEVDTQLIAVALGALSPRWPGELPSGVVDYAGAVRGHGDVFQPWMDADPTQAVLSTGGREIDDAGLRTFATEAADGVRLLVHAGDGLPAALAAALGAWLAGGSVVLVHPEVDVTPRLRESEKISA</sequence>
<dbReference type="RefSeq" id="WP_305996415.1">
    <property type="nucleotide sequence ID" value="NZ_JAVALS010000005.1"/>
</dbReference>
<proteinExistence type="predicted"/>
<gene>
    <name evidence="1" type="ORF">Q9R02_09405</name>
</gene>
<organism evidence="1 2">
    <name type="scientific">Arthrobacter horti</name>
    <dbReference type="NCBI Taxonomy" id="3068273"/>
    <lineage>
        <taxon>Bacteria</taxon>
        <taxon>Bacillati</taxon>
        <taxon>Actinomycetota</taxon>
        <taxon>Actinomycetes</taxon>
        <taxon>Micrococcales</taxon>
        <taxon>Micrococcaceae</taxon>
        <taxon>Arthrobacter</taxon>
    </lineage>
</organism>
<dbReference type="InterPro" id="IPR017523">
    <property type="entry name" value="Rv3268"/>
</dbReference>
<keyword evidence="2" id="KW-1185">Reference proteome</keyword>
<evidence type="ECO:0000313" key="1">
    <source>
        <dbReference type="EMBL" id="MDP5227366.1"/>
    </source>
</evidence>
<name>A0ABT9IP54_9MICC</name>
<comment type="caution">
    <text evidence="1">The sequence shown here is derived from an EMBL/GenBank/DDBJ whole genome shotgun (WGS) entry which is preliminary data.</text>
</comment>
<reference evidence="1 2" key="1">
    <citation type="submission" date="2023-08" db="EMBL/GenBank/DDBJ databases">
        <title>Arthrobacter horti sp. nov., isolated from forest soil.</title>
        <authorList>
            <person name="Park M."/>
        </authorList>
    </citation>
    <scope>NUCLEOTIDE SEQUENCE [LARGE SCALE GENOMIC DNA]</scope>
    <source>
        <strain evidence="1 2">YJM1</strain>
    </source>
</reference>
<accession>A0ABT9IP54</accession>
<evidence type="ECO:0000313" key="2">
    <source>
        <dbReference type="Proteomes" id="UP001232725"/>
    </source>
</evidence>
<protein>
    <submittedName>
        <fullName evidence="1">TIGR03089 family protein</fullName>
    </submittedName>
</protein>
<dbReference type="EMBL" id="JAVALS010000005">
    <property type="protein sequence ID" value="MDP5227366.1"/>
    <property type="molecule type" value="Genomic_DNA"/>
</dbReference>
<dbReference type="NCBIfam" id="TIGR03089">
    <property type="entry name" value="TIGR03089 family protein"/>
    <property type="match status" value="1"/>
</dbReference>